<evidence type="ECO:0000256" key="4">
    <source>
        <dbReference type="PROSITE-ProRule" id="PRU01161"/>
    </source>
</evidence>
<comment type="caution">
    <text evidence="6">The sequence shown here is derived from an EMBL/GenBank/DDBJ whole genome shotgun (WGS) entry which is preliminary data.</text>
</comment>
<dbReference type="InterPro" id="IPR002641">
    <property type="entry name" value="PNPLA_dom"/>
</dbReference>
<feature type="domain" description="PNPLA" evidence="5">
    <location>
        <begin position="14"/>
        <end position="219"/>
    </location>
</feature>
<dbReference type="RefSeq" id="WP_373320061.1">
    <property type="nucleotide sequence ID" value="NZ_BPQR01000045.1"/>
</dbReference>
<organism evidence="6 7">
    <name type="scientific">Methylobacterium jeotgali</name>
    <dbReference type="NCBI Taxonomy" id="381630"/>
    <lineage>
        <taxon>Bacteria</taxon>
        <taxon>Pseudomonadati</taxon>
        <taxon>Pseudomonadota</taxon>
        <taxon>Alphaproteobacteria</taxon>
        <taxon>Hyphomicrobiales</taxon>
        <taxon>Methylobacteriaceae</taxon>
        <taxon>Methylobacterium</taxon>
    </lineage>
</organism>
<evidence type="ECO:0000313" key="7">
    <source>
        <dbReference type="Proteomes" id="UP001055102"/>
    </source>
</evidence>
<dbReference type="EMBL" id="BPQR01000045">
    <property type="protein sequence ID" value="GJE07420.1"/>
    <property type="molecule type" value="Genomic_DNA"/>
</dbReference>
<dbReference type="InterPro" id="IPR016035">
    <property type="entry name" value="Acyl_Trfase/lysoPLipase"/>
</dbReference>
<dbReference type="Pfam" id="PF12536">
    <property type="entry name" value="DUF3734"/>
    <property type="match status" value="1"/>
</dbReference>
<accession>A0ABQ4SY54</accession>
<keyword evidence="3 4" id="KW-0443">Lipid metabolism</keyword>
<dbReference type="Proteomes" id="UP001055102">
    <property type="component" value="Unassembled WGS sequence"/>
</dbReference>
<keyword evidence="1 4" id="KW-0378">Hydrolase</keyword>
<dbReference type="InterPro" id="IPR021095">
    <property type="entry name" value="DUF3734"/>
</dbReference>
<dbReference type="Gene3D" id="3.40.1090.10">
    <property type="entry name" value="Cytosolic phospholipase A2 catalytic domain"/>
    <property type="match status" value="2"/>
</dbReference>
<dbReference type="PANTHER" id="PTHR14226:SF57">
    <property type="entry name" value="BLR7027 PROTEIN"/>
    <property type="match status" value="1"/>
</dbReference>
<keyword evidence="2 4" id="KW-0442">Lipid degradation</keyword>
<reference evidence="6" key="2">
    <citation type="submission" date="2021-08" db="EMBL/GenBank/DDBJ databases">
        <authorList>
            <person name="Tani A."/>
            <person name="Ola A."/>
            <person name="Ogura Y."/>
            <person name="Katsura K."/>
            <person name="Hayashi T."/>
        </authorList>
    </citation>
    <scope>NUCLEOTIDE SEQUENCE</scope>
    <source>
        <strain evidence="6">LMG 23639</strain>
    </source>
</reference>
<feature type="short sequence motif" description="DGA/G" evidence="4">
    <location>
        <begin position="206"/>
        <end position="208"/>
    </location>
</feature>
<proteinExistence type="predicted"/>
<gene>
    <name evidence="6" type="ORF">AOPFMNJM_2749</name>
</gene>
<evidence type="ECO:0000313" key="6">
    <source>
        <dbReference type="EMBL" id="GJE07420.1"/>
    </source>
</evidence>
<feature type="active site" description="Nucleophile" evidence="4">
    <location>
        <position position="47"/>
    </location>
</feature>
<dbReference type="PANTHER" id="PTHR14226">
    <property type="entry name" value="NEUROPATHY TARGET ESTERASE/SWISS CHEESE D.MELANOGASTER"/>
    <property type="match status" value="1"/>
</dbReference>
<feature type="short sequence motif" description="GXSXG" evidence="4">
    <location>
        <begin position="45"/>
        <end position="49"/>
    </location>
</feature>
<dbReference type="SUPFAM" id="SSF52151">
    <property type="entry name" value="FabD/lysophospholipase-like"/>
    <property type="match status" value="1"/>
</dbReference>
<evidence type="ECO:0000256" key="2">
    <source>
        <dbReference type="ARBA" id="ARBA00022963"/>
    </source>
</evidence>
<sequence length="374" mass="41647">MNSKLYPSGETSVLVLQGGGALGSYQAGIFEALAESRIEVDWIAGISIGAINAAIVAGNPPERRIERLRGFWELVSSGFTAMPAFPGEQARATFNEVAAGWVASVGVPGFFAPRMPPAFLYPPGAPQALSLYDTGALKGTLERFVDFDRINGGETRLSIGAVNLRSGNFVYFDNRHERIGPEHVMASGALPPGFPPVEIDGELYWDGGLVSNTPLDYVLDTERQRDLVIFQVDLFAAHGPVPRTLTEAAEREKDIRYSSRTRLNTDKNVEMRKARRAVRRLIEKLPAEMLADEDVGFLRRISHANFITLMQLIYRRKPYEGNSKDYEFSRATMLEHWQAGRNDVVRSLRHPAWRERAHNEAGVAVFDLTRDARD</sequence>
<name>A0ABQ4SY54_9HYPH</name>
<feature type="short sequence motif" description="GXGXXG" evidence="4">
    <location>
        <begin position="18"/>
        <end position="23"/>
    </location>
</feature>
<evidence type="ECO:0000256" key="3">
    <source>
        <dbReference type="ARBA" id="ARBA00023098"/>
    </source>
</evidence>
<feature type="active site" description="Proton acceptor" evidence="4">
    <location>
        <position position="206"/>
    </location>
</feature>
<reference evidence="6" key="1">
    <citation type="journal article" date="2021" name="Front. Microbiol.">
        <title>Comprehensive Comparative Genomics and Phenotyping of Methylobacterium Species.</title>
        <authorList>
            <person name="Alessa O."/>
            <person name="Ogura Y."/>
            <person name="Fujitani Y."/>
            <person name="Takami H."/>
            <person name="Hayashi T."/>
            <person name="Sahin N."/>
            <person name="Tani A."/>
        </authorList>
    </citation>
    <scope>NUCLEOTIDE SEQUENCE</scope>
    <source>
        <strain evidence="6">LMG 23639</strain>
    </source>
</reference>
<dbReference type="Pfam" id="PF01734">
    <property type="entry name" value="Patatin"/>
    <property type="match status" value="1"/>
</dbReference>
<evidence type="ECO:0000256" key="1">
    <source>
        <dbReference type="ARBA" id="ARBA00022801"/>
    </source>
</evidence>
<dbReference type="PROSITE" id="PS51635">
    <property type="entry name" value="PNPLA"/>
    <property type="match status" value="1"/>
</dbReference>
<dbReference type="InterPro" id="IPR050301">
    <property type="entry name" value="NTE"/>
</dbReference>
<keyword evidence="7" id="KW-1185">Reference proteome</keyword>
<protein>
    <recommendedName>
        <fullName evidence="5">PNPLA domain-containing protein</fullName>
    </recommendedName>
</protein>
<dbReference type="CDD" id="cd07209">
    <property type="entry name" value="Pat_hypo_Ecoli_Z1214_like"/>
    <property type="match status" value="1"/>
</dbReference>
<evidence type="ECO:0000259" key="5">
    <source>
        <dbReference type="PROSITE" id="PS51635"/>
    </source>
</evidence>